<proteinExistence type="predicted"/>
<dbReference type="RefSeq" id="WP_310054354.1">
    <property type="nucleotide sequence ID" value="NZ_JAVDVW010000002.1"/>
</dbReference>
<evidence type="ECO:0000313" key="2">
    <source>
        <dbReference type="EMBL" id="MDR7099891.1"/>
    </source>
</evidence>
<organism evidence="2 3">
    <name type="scientific">Agrilutibacter niabensis</name>
    <dbReference type="NCBI Taxonomy" id="380628"/>
    <lineage>
        <taxon>Bacteria</taxon>
        <taxon>Pseudomonadati</taxon>
        <taxon>Pseudomonadota</taxon>
        <taxon>Gammaproteobacteria</taxon>
        <taxon>Lysobacterales</taxon>
        <taxon>Lysobacteraceae</taxon>
        <taxon>Agrilutibacter</taxon>
    </lineage>
</organism>
<evidence type="ECO:0008006" key="4">
    <source>
        <dbReference type="Google" id="ProtNLM"/>
    </source>
</evidence>
<sequence length="69" mass="7202">MTPRRIAGYLCVAGSFALILLLGYGVIDPIGASPAQATSMRDVLIGLMPSVLLALGTFAIGLWLLKGKK</sequence>
<protein>
    <recommendedName>
        <fullName evidence="4">DUF3098 domain-containing protein</fullName>
    </recommendedName>
</protein>
<keyword evidence="1" id="KW-1133">Transmembrane helix</keyword>
<keyword evidence="1" id="KW-0472">Membrane</keyword>
<keyword evidence="3" id="KW-1185">Reference proteome</keyword>
<feature type="transmembrane region" description="Helical" evidence="1">
    <location>
        <begin position="47"/>
        <end position="65"/>
    </location>
</feature>
<name>A0ABU1VQX7_9GAMM</name>
<comment type="caution">
    <text evidence="2">The sequence shown here is derived from an EMBL/GenBank/DDBJ whole genome shotgun (WGS) entry which is preliminary data.</text>
</comment>
<dbReference type="EMBL" id="JAVDVW010000002">
    <property type="protein sequence ID" value="MDR7099891.1"/>
    <property type="molecule type" value="Genomic_DNA"/>
</dbReference>
<accession>A0ABU1VQX7</accession>
<evidence type="ECO:0000256" key="1">
    <source>
        <dbReference type="SAM" id="Phobius"/>
    </source>
</evidence>
<keyword evidence="1" id="KW-0812">Transmembrane</keyword>
<reference evidence="2 3" key="1">
    <citation type="submission" date="2023-07" db="EMBL/GenBank/DDBJ databases">
        <title>Sorghum-associated microbial communities from plants grown in Nebraska, USA.</title>
        <authorList>
            <person name="Schachtman D."/>
        </authorList>
    </citation>
    <scope>NUCLEOTIDE SEQUENCE [LARGE SCALE GENOMIC DNA]</scope>
    <source>
        <strain evidence="2 3">BE187</strain>
    </source>
</reference>
<gene>
    <name evidence="2" type="ORF">J2X04_002272</name>
</gene>
<dbReference type="Proteomes" id="UP001267878">
    <property type="component" value="Unassembled WGS sequence"/>
</dbReference>
<evidence type="ECO:0000313" key="3">
    <source>
        <dbReference type="Proteomes" id="UP001267878"/>
    </source>
</evidence>
<feature type="transmembrane region" description="Helical" evidence="1">
    <location>
        <begin position="7"/>
        <end position="27"/>
    </location>
</feature>